<accession>A0A0B3RIP1</accession>
<reference evidence="2 3" key="1">
    <citation type="submission" date="2014-10" db="EMBL/GenBank/DDBJ databases">
        <title>Genome sequence of Ponticoccus sp. strain UMTAT08 isolated from clonal culture of toxic dinoflagellate Alexandrium tamiyavanichii.</title>
        <authorList>
            <person name="Gan H.Y."/>
            <person name="Muhd D.-D."/>
            <person name="Mohd Noor M.E."/>
            <person name="Yeong Y.S."/>
            <person name="Usup G."/>
        </authorList>
    </citation>
    <scope>NUCLEOTIDE SEQUENCE [LARGE SCALE GENOMIC DNA]</scope>
    <source>
        <strain evidence="2 3">UMTAT08</strain>
    </source>
</reference>
<evidence type="ECO:0000256" key="1">
    <source>
        <dbReference type="SAM" id="MobiDB-lite"/>
    </source>
</evidence>
<sequence length="255" mass="27696">MPDGNQTTLPGMGHNAPPVFRQEVVDAHAAKASEFLDAAGEWLEAGAIETEERAAQLTDFITGLKAVKSKIEEDRKTDKKPHDDAGNAVQAAYKPLADKIDKALGKVNPLMGAYLSKVETEQRAEAERKRKEAEEAQMAAEEKARQAQARHDVSGEYDAEEARKAAEKARKDADRAAKARPKASSATGGGRAISMRTVWTAELADMKAAFMQFADHPEVEAVLVRLAEAKARSRDFDPTKQTIPGFTLTSKKVPA</sequence>
<organism evidence="2 3">
    <name type="scientific">Mameliella alba</name>
    <dbReference type="NCBI Taxonomy" id="561184"/>
    <lineage>
        <taxon>Bacteria</taxon>
        <taxon>Pseudomonadati</taxon>
        <taxon>Pseudomonadota</taxon>
        <taxon>Alphaproteobacteria</taxon>
        <taxon>Rhodobacterales</taxon>
        <taxon>Roseobacteraceae</taxon>
        <taxon>Mameliella</taxon>
    </lineage>
</organism>
<feature type="region of interest" description="Disordered" evidence="1">
    <location>
        <begin position="233"/>
        <end position="255"/>
    </location>
</feature>
<dbReference type="EMBL" id="JSUQ01000020">
    <property type="protein sequence ID" value="KHQ51135.1"/>
    <property type="molecule type" value="Genomic_DNA"/>
</dbReference>
<feature type="compositionally biased region" description="Polar residues" evidence="1">
    <location>
        <begin position="239"/>
        <end position="255"/>
    </location>
</feature>
<comment type="caution">
    <text evidence="2">The sequence shown here is derived from an EMBL/GenBank/DDBJ whole genome shotgun (WGS) entry which is preliminary data.</text>
</comment>
<name>A0A0B3RIP1_9RHOB</name>
<dbReference type="AlphaFoldDB" id="A0A0B3RIP1"/>
<keyword evidence="3" id="KW-1185">Reference proteome</keyword>
<dbReference type="Proteomes" id="UP000030960">
    <property type="component" value="Unassembled WGS sequence"/>
</dbReference>
<feature type="compositionally biased region" description="Basic and acidic residues" evidence="1">
    <location>
        <begin position="70"/>
        <end position="85"/>
    </location>
</feature>
<gene>
    <name evidence="2" type="ORF">OA50_04506</name>
</gene>
<evidence type="ECO:0000313" key="3">
    <source>
        <dbReference type="Proteomes" id="UP000030960"/>
    </source>
</evidence>
<dbReference type="RefSeq" id="WP_043145327.1">
    <property type="nucleotide sequence ID" value="NZ_JSUQ01000020.1"/>
</dbReference>
<evidence type="ECO:0000313" key="2">
    <source>
        <dbReference type="EMBL" id="KHQ51135.1"/>
    </source>
</evidence>
<feature type="region of interest" description="Disordered" evidence="1">
    <location>
        <begin position="119"/>
        <end position="191"/>
    </location>
</feature>
<proteinExistence type="predicted"/>
<feature type="compositionally biased region" description="Basic and acidic residues" evidence="1">
    <location>
        <begin position="119"/>
        <end position="177"/>
    </location>
</feature>
<protein>
    <submittedName>
        <fullName evidence="2">Uncharacterized protein</fullName>
    </submittedName>
</protein>
<feature type="region of interest" description="Disordered" evidence="1">
    <location>
        <begin position="70"/>
        <end position="89"/>
    </location>
</feature>